<evidence type="ECO:0000256" key="1">
    <source>
        <dbReference type="ARBA" id="ARBA00001352"/>
    </source>
</evidence>
<gene>
    <name evidence="17" type="primary">epmB</name>
    <name evidence="17" type="ORF">DWB85_11130</name>
</gene>
<feature type="domain" description="Radical SAM core" evidence="16">
    <location>
        <begin position="105"/>
        <end position="329"/>
    </location>
</feature>
<dbReference type="GO" id="GO:0016853">
    <property type="term" value="F:isomerase activity"/>
    <property type="evidence" value="ECO:0007669"/>
    <property type="project" value="UniProtKB-KW"/>
</dbReference>
<dbReference type="PANTHER" id="PTHR30538:SF1">
    <property type="entry name" value="L-LYSINE 2,3-AMINOMUTASE"/>
    <property type="match status" value="1"/>
</dbReference>
<comment type="cofactor">
    <cofactor evidence="3">
        <name>[4Fe-4S] cluster</name>
        <dbReference type="ChEBI" id="CHEBI:49883"/>
    </cofactor>
</comment>
<feature type="binding site" evidence="14">
    <location>
        <position position="123"/>
    </location>
    <ligand>
        <name>[4Fe-4S] cluster</name>
        <dbReference type="ChEBI" id="CHEBI:49883"/>
        <note>4Fe-4S-S-AdoMet</note>
    </ligand>
</feature>
<keyword evidence="9 15" id="KW-0663">Pyridoxal phosphate</keyword>
<dbReference type="SUPFAM" id="SSF102114">
    <property type="entry name" value="Radical SAM enzymes"/>
    <property type="match status" value="1"/>
</dbReference>
<evidence type="ECO:0000256" key="9">
    <source>
        <dbReference type="ARBA" id="ARBA00022898"/>
    </source>
</evidence>
<comment type="cofactor">
    <cofactor evidence="2 15">
        <name>pyridoxal 5'-phosphate</name>
        <dbReference type="ChEBI" id="CHEBI:597326"/>
    </cofactor>
</comment>
<feature type="modified residue" description="N6-(pyridoxal phosphate)lysine" evidence="15">
    <location>
        <position position="331"/>
    </location>
</feature>
<evidence type="ECO:0000256" key="4">
    <source>
        <dbReference type="ARBA" id="ARBA00008703"/>
    </source>
</evidence>
<dbReference type="PANTHER" id="PTHR30538">
    <property type="entry name" value="LYSINE 2,3-AMINOMUTASE-RELATED"/>
    <property type="match status" value="1"/>
</dbReference>
<dbReference type="GO" id="GO:0051539">
    <property type="term" value="F:4 iron, 4 sulfur cluster binding"/>
    <property type="evidence" value="ECO:0007669"/>
    <property type="project" value="UniProtKB-KW"/>
</dbReference>
<evidence type="ECO:0000256" key="14">
    <source>
        <dbReference type="PIRSR" id="PIRSR004911-1"/>
    </source>
</evidence>
<proteinExistence type="inferred from homology"/>
<feature type="binding site" evidence="14">
    <location>
        <position position="126"/>
    </location>
    <ligand>
        <name>[4Fe-4S] cluster</name>
        <dbReference type="ChEBI" id="CHEBI:49883"/>
        <note>4Fe-4S-S-AdoMet</note>
    </ligand>
</feature>
<keyword evidence="12" id="KW-0413">Isomerase</keyword>
<keyword evidence="6 14" id="KW-0004">4Fe-4S</keyword>
<evidence type="ECO:0000256" key="11">
    <source>
        <dbReference type="ARBA" id="ARBA00023014"/>
    </source>
</evidence>
<keyword evidence="11 14" id="KW-0411">Iron-sulfur</keyword>
<evidence type="ECO:0000256" key="8">
    <source>
        <dbReference type="ARBA" id="ARBA00022723"/>
    </source>
</evidence>
<dbReference type="NCBIfam" id="TIGR03821">
    <property type="entry name" value="EFP_modif_epmB"/>
    <property type="match status" value="1"/>
</dbReference>
<evidence type="ECO:0000256" key="12">
    <source>
        <dbReference type="ARBA" id="ARBA00023235"/>
    </source>
</evidence>
<dbReference type="Pfam" id="PF04055">
    <property type="entry name" value="Radical_SAM"/>
    <property type="match status" value="1"/>
</dbReference>
<feature type="binding site" evidence="14">
    <location>
        <position position="119"/>
    </location>
    <ligand>
        <name>[4Fe-4S] cluster</name>
        <dbReference type="ChEBI" id="CHEBI:49883"/>
        <note>4Fe-4S-S-AdoMet</note>
    </ligand>
</feature>
<dbReference type="InterPro" id="IPR013785">
    <property type="entry name" value="Aldolase_TIM"/>
</dbReference>
<dbReference type="InterPro" id="IPR007197">
    <property type="entry name" value="rSAM"/>
</dbReference>
<evidence type="ECO:0000259" key="16">
    <source>
        <dbReference type="PROSITE" id="PS51918"/>
    </source>
</evidence>
<comment type="caution">
    <text evidence="17">The sequence shown here is derived from an EMBL/GenBank/DDBJ whole genome shotgun (WGS) entry which is preliminary data.</text>
</comment>
<evidence type="ECO:0000256" key="3">
    <source>
        <dbReference type="ARBA" id="ARBA00001966"/>
    </source>
</evidence>
<dbReference type="InterPro" id="IPR058240">
    <property type="entry name" value="rSAM_sf"/>
</dbReference>
<keyword evidence="8 14" id="KW-0479">Metal-binding</keyword>
<sequence length="337" mass="36709">MIPLADIQHANDWQAQLRNAVSSGEELLALLRLDSQQAGLCAAASADFALKVPRSFVARMRPQDANDPLLRQVLSHQLEMQPTPGYSDDPVGETGDAITHPGIIQKYHGRALLVLAGACAINCRYCFRRHFPYSDNRNSRQQWREALQHIAADPSISEVILSGGDPLLVADRELAALTKALAAIPHLRRLRVHSRMPVVLPARITDGLLAALTGTRLQPVMVVHSNHGNEINDEVEAATAKLGDARIPILNQAVLLAGVNDSADTLAELSEKLFAAGVLPYYLHLLDKVRGAAHFDVPEQRGLQLIGELENRLPGYLVPTLVREEAGKPAKVRVRGA</sequence>
<dbReference type="RefSeq" id="WP_117954532.1">
    <property type="nucleotide sequence ID" value="NZ_QRAN01000010.1"/>
</dbReference>
<dbReference type="NCBIfam" id="TIGR00238">
    <property type="entry name" value="KamA family radical SAM protein"/>
    <property type="match status" value="1"/>
</dbReference>
<dbReference type="CDD" id="cd01335">
    <property type="entry name" value="Radical_SAM"/>
    <property type="match status" value="1"/>
</dbReference>
<dbReference type="InterPro" id="IPR022462">
    <property type="entry name" value="EpmB"/>
</dbReference>
<comment type="similarity">
    <text evidence="4">Belongs to the radical SAM superfamily. KamA family.</text>
</comment>
<evidence type="ECO:0000256" key="10">
    <source>
        <dbReference type="ARBA" id="ARBA00023004"/>
    </source>
</evidence>
<keyword evidence="7" id="KW-0949">S-adenosyl-L-methionine</keyword>
<evidence type="ECO:0000256" key="5">
    <source>
        <dbReference type="ARBA" id="ARBA00022363"/>
    </source>
</evidence>
<organism evidence="17 18">
    <name type="scientific">Seongchinamella sediminis</name>
    <dbReference type="NCBI Taxonomy" id="2283635"/>
    <lineage>
        <taxon>Bacteria</taxon>
        <taxon>Pseudomonadati</taxon>
        <taxon>Pseudomonadota</taxon>
        <taxon>Gammaproteobacteria</taxon>
        <taxon>Cellvibrionales</taxon>
        <taxon>Halieaceae</taxon>
        <taxon>Seongchinamella</taxon>
    </lineage>
</organism>
<dbReference type="PROSITE" id="PS51918">
    <property type="entry name" value="RADICAL_SAM"/>
    <property type="match status" value="1"/>
</dbReference>
<reference evidence="17 18" key="1">
    <citation type="submission" date="2018-07" db="EMBL/GenBank/DDBJ databases">
        <title>Halioglobus sp. genome submission.</title>
        <authorList>
            <person name="Ye M.-Q."/>
            <person name="Du Z.-J."/>
        </authorList>
    </citation>
    <scope>NUCLEOTIDE SEQUENCE [LARGE SCALE GENOMIC DNA]</scope>
    <source>
        <strain evidence="17 18">U0301</strain>
    </source>
</reference>
<evidence type="ECO:0000256" key="7">
    <source>
        <dbReference type="ARBA" id="ARBA00022691"/>
    </source>
</evidence>
<dbReference type="SFLD" id="SFLDS00029">
    <property type="entry name" value="Radical_SAM"/>
    <property type="match status" value="1"/>
</dbReference>
<comment type="catalytic activity">
    <reaction evidence="1">
        <text>L-lysine = D-beta-lysine</text>
        <dbReference type="Rhea" id="RHEA:44148"/>
        <dbReference type="ChEBI" id="CHEBI:32551"/>
        <dbReference type="ChEBI" id="CHEBI:84138"/>
    </reaction>
</comment>
<keyword evidence="18" id="KW-1185">Reference proteome</keyword>
<dbReference type="SFLD" id="SFLDG01070">
    <property type="entry name" value="PLP-dependent"/>
    <property type="match status" value="1"/>
</dbReference>
<evidence type="ECO:0000256" key="6">
    <source>
        <dbReference type="ARBA" id="ARBA00022485"/>
    </source>
</evidence>
<dbReference type="OrthoDB" id="9770937at2"/>
<dbReference type="AlphaFoldDB" id="A0A3L7E0R3"/>
<name>A0A3L7E0R3_9GAMM</name>
<dbReference type="InterPro" id="IPR003739">
    <property type="entry name" value="Lys_aminomutase/Glu_NH3_mut"/>
</dbReference>
<evidence type="ECO:0000256" key="15">
    <source>
        <dbReference type="PIRSR" id="PIRSR603739-50"/>
    </source>
</evidence>
<accession>A0A3L7E0R3</accession>
<protein>
    <recommendedName>
        <fullName evidence="5">L-lysine 2,3-aminomutase</fullName>
    </recommendedName>
    <alternativeName>
        <fullName evidence="13">EF-P post-translational modification enzyme B</fullName>
    </alternativeName>
</protein>
<evidence type="ECO:0000313" key="18">
    <source>
        <dbReference type="Proteomes" id="UP000265509"/>
    </source>
</evidence>
<dbReference type="Gene3D" id="3.20.20.70">
    <property type="entry name" value="Aldolase class I"/>
    <property type="match status" value="1"/>
</dbReference>
<dbReference type="GO" id="GO:0046872">
    <property type="term" value="F:metal ion binding"/>
    <property type="evidence" value="ECO:0007669"/>
    <property type="project" value="UniProtKB-KW"/>
</dbReference>
<evidence type="ECO:0000313" key="17">
    <source>
        <dbReference type="EMBL" id="RLQ21831.1"/>
    </source>
</evidence>
<keyword evidence="10" id="KW-0408">Iron</keyword>
<dbReference type="EMBL" id="QRAN01000010">
    <property type="protein sequence ID" value="RLQ21831.1"/>
    <property type="molecule type" value="Genomic_DNA"/>
</dbReference>
<evidence type="ECO:0000256" key="2">
    <source>
        <dbReference type="ARBA" id="ARBA00001933"/>
    </source>
</evidence>
<dbReference type="SFLD" id="SFLDF00314">
    <property type="entry name" value="L-lysine_2_3-aminomutase_(yjeK"/>
    <property type="match status" value="1"/>
</dbReference>
<dbReference type="PIRSF" id="PIRSF004911">
    <property type="entry name" value="DUF160"/>
    <property type="match status" value="1"/>
</dbReference>
<evidence type="ECO:0000256" key="13">
    <source>
        <dbReference type="ARBA" id="ARBA00030756"/>
    </source>
</evidence>
<dbReference type="Proteomes" id="UP000265509">
    <property type="component" value="Unassembled WGS sequence"/>
</dbReference>